<comment type="caution">
    <text evidence="2">The sequence shown here is derived from an EMBL/GenBank/DDBJ whole genome shotgun (WGS) entry which is preliminary data.</text>
</comment>
<accession>A0AAE1TW54</accession>
<feature type="compositionally biased region" description="Basic and acidic residues" evidence="1">
    <location>
        <begin position="1"/>
        <end position="19"/>
    </location>
</feature>
<name>A0AAE1TW54_9EUCA</name>
<dbReference type="AlphaFoldDB" id="A0AAE1TW54"/>
<dbReference type="Proteomes" id="UP001292094">
    <property type="component" value="Unassembled WGS sequence"/>
</dbReference>
<sequence length="77" mass="7898">MKGQRSEMGSEKDEKDELKGGLLTARPSPGLGQAITHAAPNIHCRGNNSLRGLKAGVFSRAANEDRQAGVPGGGVSG</sequence>
<reference evidence="2" key="1">
    <citation type="submission" date="2023-11" db="EMBL/GenBank/DDBJ databases">
        <title>Genome assemblies of two species of porcelain crab, Petrolisthes cinctipes and Petrolisthes manimaculis (Anomura: Porcellanidae).</title>
        <authorList>
            <person name="Angst P."/>
        </authorList>
    </citation>
    <scope>NUCLEOTIDE SEQUENCE</scope>
    <source>
        <strain evidence="2">PB745_02</strain>
        <tissue evidence="2">Gill</tissue>
    </source>
</reference>
<evidence type="ECO:0000313" key="3">
    <source>
        <dbReference type="Proteomes" id="UP001292094"/>
    </source>
</evidence>
<dbReference type="EMBL" id="JAWZYT010003660">
    <property type="protein sequence ID" value="KAK4297320.1"/>
    <property type="molecule type" value="Genomic_DNA"/>
</dbReference>
<evidence type="ECO:0000256" key="1">
    <source>
        <dbReference type="SAM" id="MobiDB-lite"/>
    </source>
</evidence>
<evidence type="ECO:0000313" key="2">
    <source>
        <dbReference type="EMBL" id="KAK4297320.1"/>
    </source>
</evidence>
<feature type="region of interest" description="Disordered" evidence="1">
    <location>
        <begin position="1"/>
        <end position="34"/>
    </location>
</feature>
<keyword evidence="3" id="KW-1185">Reference proteome</keyword>
<proteinExistence type="predicted"/>
<protein>
    <submittedName>
        <fullName evidence="2">Uncharacterized protein</fullName>
    </submittedName>
</protein>
<organism evidence="2 3">
    <name type="scientific">Petrolisthes manimaculis</name>
    <dbReference type="NCBI Taxonomy" id="1843537"/>
    <lineage>
        <taxon>Eukaryota</taxon>
        <taxon>Metazoa</taxon>
        <taxon>Ecdysozoa</taxon>
        <taxon>Arthropoda</taxon>
        <taxon>Crustacea</taxon>
        <taxon>Multicrustacea</taxon>
        <taxon>Malacostraca</taxon>
        <taxon>Eumalacostraca</taxon>
        <taxon>Eucarida</taxon>
        <taxon>Decapoda</taxon>
        <taxon>Pleocyemata</taxon>
        <taxon>Anomura</taxon>
        <taxon>Galatheoidea</taxon>
        <taxon>Porcellanidae</taxon>
        <taxon>Petrolisthes</taxon>
    </lineage>
</organism>
<gene>
    <name evidence="2" type="ORF">Pmani_030255</name>
</gene>